<sequence>MTDEGLSNSDMELKKIQKINFDHDKEIGKLKQNFQQLIDEKIKEIEIKFVEDKEKNENEKKIIENKNNSFENEIKNLKQLIDNQTDEKINFLEEQFNQENDLFDTKIGDLTIKLEQLNNITVKNLVSF</sequence>
<dbReference type="Proteomes" id="UP000095281">
    <property type="component" value="Unplaced"/>
</dbReference>
<evidence type="ECO:0000313" key="3">
    <source>
        <dbReference type="WBParaSite" id="MhA1_Contig847.frz3.gene4"/>
    </source>
</evidence>
<name>A0A1I8BZW2_MELHA</name>
<dbReference type="WBParaSite" id="MhA1_Contig847.frz3.gene4">
    <property type="protein sequence ID" value="MhA1_Contig847.frz3.gene4"/>
    <property type="gene ID" value="MhA1_Contig847.frz3.gene4"/>
</dbReference>
<reference evidence="3" key="1">
    <citation type="submission" date="2016-11" db="UniProtKB">
        <authorList>
            <consortium name="WormBaseParasite"/>
        </authorList>
    </citation>
    <scope>IDENTIFICATION</scope>
</reference>
<proteinExistence type="predicted"/>
<evidence type="ECO:0000313" key="2">
    <source>
        <dbReference type="Proteomes" id="UP000095281"/>
    </source>
</evidence>
<protein>
    <submittedName>
        <fullName evidence="3">Uncharacterized protein</fullName>
    </submittedName>
</protein>
<dbReference type="AlphaFoldDB" id="A0A1I8BZW2"/>
<feature type="coiled-coil region" evidence="1">
    <location>
        <begin position="53"/>
        <end position="94"/>
    </location>
</feature>
<accession>A0A1I8BZW2</accession>
<organism evidence="2 3">
    <name type="scientific">Meloidogyne hapla</name>
    <name type="common">Root-knot nematode worm</name>
    <dbReference type="NCBI Taxonomy" id="6305"/>
    <lineage>
        <taxon>Eukaryota</taxon>
        <taxon>Metazoa</taxon>
        <taxon>Ecdysozoa</taxon>
        <taxon>Nematoda</taxon>
        <taxon>Chromadorea</taxon>
        <taxon>Rhabditida</taxon>
        <taxon>Tylenchina</taxon>
        <taxon>Tylenchomorpha</taxon>
        <taxon>Tylenchoidea</taxon>
        <taxon>Meloidogynidae</taxon>
        <taxon>Meloidogyninae</taxon>
        <taxon>Meloidogyne</taxon>
    </lineage>
</organism>
<evidence type="ECO:0000256" key="1">
    <source>
        <dbReference type="SAM" id="Coils"/>
    </source>
</evidence>
<keyword evidence="2" id="KW-1185">Reference proteome</keyword>
<keyword evidence="1" id="KW-0175">Coiled coil</keyword>